<dbReference type="AlphaFoldDB" id="A0A5J9W6J4"/>
<evidence type="ECO:0000313" key="4">
    <source>
        <dbReference type="EMBL" id="TVU43044.1"/>
    </source>
</evidence>
<evidence type="ECO:0000313" key="5">
    <source>
        <dbReference type="Proteomes" id="UP000324897"/>
    </source>
</evidence>
<dbReference type="PANTHER" id="PTHR31099:SF28">
    <property type="entry name" value="F5J5.12"/>
    <property type="match status" value="1"/>
</dbReference>
<feature type="coiled-coil region" evidence="1">
    <location>
        <begin position="284"/>
        <end position="389"/>
    </location>
</feature>
<keyword evidence="5" id="KW-1185">Reference proteome</keyword>
<keyword evidence="1" id="KW-0175">Coiled coil</keyword>
<evidence type="ECO:0000256" key="1">
    <source>
        <dbReference type="SAM" id="Coils"/>
    </source>
</evidence>
<reference evidence="4 5" key="1">
    <citation type="journal article" date="2019" name="Sci. Rep.">
        <title>A high-quality genome of Eragrostis curvula grass provides insights into Poaceae evolution and supports new strategies to enhance forage quality.</title>
        <authorList>
            <person name="Carballo J."/>
            <person name="Santos B.A.C.M."/>
            <person name="Zappacosta D."/>
            <person name="Garbus I."/>
            <person name="Selva J.P."/>
            <person name="Gallo C.A."/>
            <person name="Diaz A."/>
            <person name="Albertini E."/>
            <person name="Caccamo M."/>
            <person name="Echenique V."/>
        </authorList>
    </citation>
    <scope>NUCLEOTIDE SEQUENCE [LARGE SCALE GENOMIC DNA]</scope>
    <source>
        <strain evidence="5">cv. Victoria</strain>
        <tissue evidence="4">Leaf</tissue>
    </source>
</reference>
<sequence>MARGGADAVDAGPPVAAPAAAGRPRRPKEYAPYLANGHAACAPPPEGFVCVYTDALDAGMRVPLHGFHAALLRHYGLAPAQLAPNAWRYVAAFVLLCQDAGVEPMLSVFQHFFSICTHKGDAAGWHHFKPSNHAGSSRRLFSGKISKTMYAGWKNRFFFLKAPQDAPWPCPVKWGKPTRVAVRKPGLTAAASAAVEKLLDRVGSSGINVAPFLSRRSPPVGRTPEPAAVKKEPGTTVEQTRKRKSAEPVDATTSTPTGSAAHRAGPPACSAAAGEGERSATASLSLASRLAQMVEAELHEKEQELQARDGEVARLKEKLQAEIDARAADAVRFGDELAVVRDNLAKINDKHAAEVTKLREEACRLKEELQKARSVKTQHQRKVVELRQLVDDLAAMHELLPDDVGLPSRAQNKEQNRFAAGVVRMARLDCLLATELSQVQNVACV</sequence>
<comment type="caution">
    <text evidence="4">The sequence shown here is derived from an EMBL/GenBank/DDBJ whole genome shotgun (WGS) entry which is preliminary data.</text>
</comment>
<dbReference type="OrthoDB" id="696267at2759"/>
<feature type="domain" description="Transposase (putative) gypsy type" evidence="3">
    <location>
        <begin position="49"/>
        <end position="116"/>
    </location>
</feature>
<dbReference type="PANTHER" id="PTHR31099">
    <property type="entry name" value="OS06G0165300 PROTEIN"/>
    <property type="match status" value="1"/>
</dbReference>
<dbReference type="InterPro" id="IPR007321">
    <property type="entry name" value="Transposase_28"/>
</dbReference>
<feature type="region of interest" description="Disordered" evidence="2">
    <location>
        <begin position="1"/>
        <end position="23"/>
    </location>
</feature>
<dbReference type="Gramene" id="TVU43044">
    <property type="protein sequence ID" value="TVU43044"/>
    <property type="gene ID" value="EJB05_09480"/>
</dbReference>
<evidence type="ECO:0000256" key="2">
    <source>
        <dbReference type="SAM" id="MobiDB-lite"/>
    </source>
</evidence>
<proteinExistence type="predicted"/>
<gene>
    <name evidence="4" type="ORF">EJB05_09480</name>
</gene>
<evidence type="ECO:0000259" key="3">
    <source>
        <dbReference type="Pfam" id="PF04195"/>
    </source>
</evidence>
<protein>
    <recommendedName>
        <fullName evidence="3">Transposase (putative) gypsy type domain-containing protein</fullName>
    </recommendedName>
</protein>
<organism evidence="4 5">
    <name type="scientific">Eragrostis curvula</name>
    <name type="common">weeping love grass</name>
    <dbReference type="NCBI Taxonomy" id="38414"/>
    <lineage>
        <taxon>Eukaryota</taxon>
        <taxon>Viridiplantae</taxon>
        <taxon>Streptophyta</taxon>
        <taxon>Embryophyta</taxon>
        <taxon>Tracheophyta</taxon>
        <taxon>Spermatophyta</taxon>
        <taxon>Magnoliopsida</taxon>
        <taxon>Liliopsida</taxon>
        <taxon>Poales</taxon>
        <taxon>Poaceae</taxon>
        <taxon>PACMAD clade</taxon>
        <taxon>Chloridoideae</taxon>
        <taxon>Eragrostideae</taxon>
        <taxon>Eragrostidinae</taxon>
        <taxon>Eragrostis</taxon>
    </lineage>
</organism>
<feature type="region of interest" description="Disordered" evidence="2">
    <location>
        <begin position="214"/>
        <end position="276"/>
    </location>
</feature>
<dbReference type="EMBL" id="RWGY01000005">
    <property type="protein sequence ID" value="TVU43044.1"/>
    <property type="molecule type" value="Genomic_DNA"/>
</dbReference>
<accession>A0A5J9W6J4</accession>
<dbReference type="Proteomes" id="UP000324897">
    <property type="component" value="Unassembled WGS sequence"/>
</dbReference>
<feature type="non-terminal residue" evidence="4">
    <location>
        <position position="1"/>
    </location>
</feature>
<dbReference type="Pfam" id="PF04195">
    <property type="entry name" value="Transposase_28"/>
    <property type="match status" value="1"/>
</dbReference>
<name>A0A5J9W6J4_9POAL</name>
<feature type="compositionally biased region" description="Low complexity" evidence="2">
    <location>
        <begin position="1"/>
        <end position="22"/>
    </location>
</feature>